<dbReference type="AlphaFoldDB" id="A0ABD0J9K3"/>
<evidence type="ECO:0000313" key="1">
    <source>
        <dbReference type="EMBL" id="KAK7466627.1"/>
    </source>
</evidence>
<proteinExistence type="predicted"/>
<gene>
    <name evidence="1" type="ORF">BaRGS_00037284</name>
</gene>
<accession>A0ABD0J9K3</accession>
<reference evidence="1 2" key="1">
    <citation type="journal article" date="2023" name="Sci. Data">
        <title>Genome assembly of the Korean intertidal mud-creeper Batillaria attramentaria.</title>
        <authorList>
            <person name="Patra A.K."/>
            <person name="Ho P.T."/>
            <person name="Jun S."/>
            <person name="Lee S.J."/>
            <person name="Kim Y."/>
            <person name="Won Y.J."/>
        </authorList>
    </citation>
    <scope>NUCLEOTIDE SEQUENCE [LARGE SCALE GENOMIC DNA]</scope>
    <source>
        <strain evidence="1">Wonlab-2016</strain>
    </source>
</reference>
<dbReference type="EMBL" id="JACVVK020000553">
    <property type="protein sequence ID" value="KAK7466627.1"/>
    <property type="molecule type" value="Genomic_DNA"/>
</dbReference>
<keyword evidence="2" id="KW-1185">Reference proteome</keyword>
<evidence type="ECO:0000313" key="2">
    <source>
        <dbReference type="Proteomes" id="UP001519460"/>
    </source>
</evidence>
<protein>
    <submittedName>
        <fullName evidence="1">Uncharacterized protein</fullName>
    </submittedName>
</protein>
<organism evidence="1 2">
    <name type="scientific">Batillaria attramentaria</name>
    <dbReference type="NCBI Taxonomy" id="370345"/>
    <lineage>
        <taxon>Eukaryota</taxon>
        <taxon>Metazoa</taxon>
        <taxon>Spiralia</taxon>
        <taxon>Lophotrochozoa</taxon>
        <taxon>Mollusca</taxon>
        <taxon>Gastropoda</taxon>
        <taxon>Caenogastropoda</taxon>
        <taxon>Sorbeoconcha</taxon>
        <taxon>Cerithioidea</taxon>
        <taxon>Batillariidae</taxon>
        <taxon>Batillaria</taxon>
    </lineage>
</organism>
<name>A0ABD0J9K3_9CAEN</name>
<sequence>MERGRGPDPGGDKSRKVWKNSQRLSAVSCAEEPPAWLMFTEVNTSRNGERSVMITVILFIPQTLLFSPRLYSRHISSVGCLLALTVQTASTHVLRHSGRQLRLAWGSRSARESSGFKYSVYSKAKPGSL</sequence>
<dbReference type="Proteomes" id="UP001519460">
    <property type="component" value="Unassembled WGS sequence"/>
</dbReference>
<comment type="caution">
    <text evidence="1">The sequence shown here is derived from an EMBL/GenBank/DDBJ whole genome shotgun (WGS) entry which is preliminary data.</text>
</comment>